<feature type="region of interest" description="Disordered" evidence="1">
    <location>
        <begin position="139"/>
        <end position="168"/>
    </location>
</feature>
<proteinExistence type="predicted"/>
<dbReference type="EMBL" id="UINC01091953">
    <property type="protein sequence ID" value="SVC45129.1"/>
    <property type="molecule type" value="Genomic_DNA"/>
</dbReference>
<dbReference type="SMART" id="SM00834">
    <property type="entry name" value="CxxC_CXXC_SSSS"/>
    <property type="match status" value="1"/>
</dbReference>
<dbReference type="AlphaFoldDB" id="A0A382M8C3"/>
<gene>
    <name evidence="3" type="ORF">METZ01_LOCUS297983</name>
</gene>
<dbReference type="InterPro" id="IPR013429">
    <property type="entry name" value="Regulatory_FmdB_Zinc_ribbon"/>
</dbReference>
<protein>
    <recommendedName>
        <fullName evidence="2">Putative regulatory protein FmdB zinc ribbon domain-containing protein</fullName>
    </recommendedName>
</protein>
<organism evidence="3">
    <name type="scientific">marine metagenome</name>
    <dbReference type="NCBI Taxonomy" id="408172"/>
    <lineage>
        <taxon>unclassified sequences</taxon>
        <taxon>metagenomes</taxon>
        <taxon>ecological metagenomes</taxon>
    </lineage>
</organism>
<feature type="domain" description="Putative regulatory protein FmdB zinc ribbon" evidence="2">
    <location>
        <begin position="1"/>
        <end position="43"/>
    </location>
</feature>
<evidence type="ECO:0000256" key="1">
    <source>
        <dbReference type="SAM" id="MobiDB-lite"/>
    </source>
</evidence>
<dbReference type="NCBIfam" id="TIGR02605">
    <property type="entry name" value="CxxC_CxxC_SSSS"/>
    <property type="match status" value="1"/>
</dbReference>
<dbReference type="Pfam" id="PF09723">
    <property type="entry name" value="Zn_ribbon_8"/>
    <property type="match status" value="1"/>
</dbReference>
<name>A0A382M8C3_9ZZZZ</name>
<accession>A0A382M8C3</accession>
<evidence type="ECO:0000259" key="2">
    <source>
        <dbReference type="SMART" id="SM00834"/>
    </source>
</evidence>
<evidence type="ECO:0000313" key="3">
    <source>
        <dbReference type="EMBL" id="SVC45129.1"/>
    </source>
</evidence>
<sequence length="168" mass="18795">MPIYEYACPDCRKIFSFLSRCLKSTRKPVCPQCGNKKLVKEVSQFAALKGAAEPKAGGDGPPMPDLDSPKMERFMREMERDMGHLDENNPKHMAHMMRKMQDAMPADMMPKEMNEAIRRLESGEDPEKIEEDMGEVFDQFMGDEEGGPDGMGGKGSGGYSRDGGLYDM</sequence>
<feature type="compositionally biased region" description="Gly residues" evidence="1">
    <location>
        <begin position="148"/>
        <end position="161"/>
    </location>
</feature>
<reference evidence="3" key="1">
    <citation type="submission" date="2018-05" db="EMBL/GenBank/DDBJ databases">
        <authorList>
            <person name="Lanie J.A."/>
            <person name="Ng W.-L."/>
            <person name="Kazmierczak K.M."/>
            <person name="Andrzejewski T.M."/>
            <person name="Davidsen T.M."/>
            <person name="Wayne K.J."/>
            <person name="Tettelin H."/>
            <person name="Glass J.I."/>
            <person name="Rusch D."/>
            <person name="Podicherti R."/>
            <person name="Tsui H.-C.T."/>
            <person name="Winkler M.E."/>
        </authorList>
    </citation>
    <scope>NUCLEOTIDE SEQUENCE</scope>
</reference>